<dbReference type="PROSITE" id="PS51257">
    <property type="entry name" value="PROKAR_LIPOPROTEIN"/>
    <property type="match status" value="1"/>
</dbReference>
<keyword evidence="1" id="KW-0812">Transmembrane</keyword>
<reference evidence="2" key="1">
    <citation type="journal article" date="2021" name="Proc. Natl. Acad. Sci. U.S.A.">
        <title>A Catalog of Tens of Thousands of Viruses from Human Metagenomes Reveals Hidden Associations with Chronic Diseases.</title>
        <authorList>
            <person name="Tisza M.J."/>
            <person name="Buck C.B."/>
        </authorList>
    </citation>
    <scope>NUCLEOTIDE SEQUENCE</scope>
    <source>
        <strain evidence="2">Ct7bj10</strain>
    </source>
</reference>
<evidence type="ECO:0000256" key="1">
    <source>
        <dbReference type="SAM" id="Phobius"/>
    </source>
</evidence>
<dbReference type="EMBL" id="BK015490">
    <property type="protein sequence ID" value="DAE09651.1"/>
    <property type="molecule type" value="Genomic_DNA"/>
</dbReference>
<protein>
    <submittedName>
        <fullName evidence="2">Uncharacterized protein</fullName>
    </submittedName>
</protein>
<feature type="transmembrane region" description="Helical" evidence="1">
    <location>
        <begin position="20"/>
        <end position="44"/>
    </location>
</feature>
<evidence type="ECO:0000313" key="2">
    <source>
        <dbReference type="EMBL" id="DAE09651.1"/>
    </source>
</evidence>
<name>A0A8S5PT00_9CAUD</name>
<keyword evidence="1" id="KW-0472">Membrane</keyword>
<keyword evidence="1" id="KW-1133">Transmembrane helix</keyword>
<accession>A0A8S5PT00</accession>
<sequence length="52" mass="5809">MRRKAFLLDLLQLILEILGLAFIITGCFLVWIPLGWIVSGLVILKLAKAVSE</sequence>
<organism evidence="2">
    <name type="scientific">Siphoviridae sp. ct7bj10</name>
    <dbReference type="NCBI Taxonomy" id="2825353"/>
    <lineage>
        <taxon>Viruses</taxon>
        <taxon>Duplodnaviria</taxon>
        <taxon>Heunggongvirae</taxon>
        <taxon>Uroviricota</taxon>
        <taxon>Caudoviricetes</taxon>
    </lineage>
</organism>
<proteinExistence type="predicted"/>